<dbReference type="Proteomes" id="UP000034325">
    <property type="component" value="Unassembled WGS sequence"/>
</dbReference>
<dbReference type="PANTHER" id="PTHR43630:SF2">
    <property type="entry name" value="GLYCOSYLTRANSFERASE"/>
    <property type="match status" value="1"/>
</dbReference>
<comment type="caution">
    <text evidence="2">The sequence shown here is derived from an EMBL/GenBank/DDBJ whole genome shotgun (WGS) entry which is preliminary data.</text>
</comment>
<evidence type="ECO:0000259" key="1">
    <source>
        <dbReference type="Pfam" id="PF00535"/>
    </source>
</evidence>
<protein>
    <submittedName>
        <fullName evidence="2">Glycosyl transferase</fullName>
    </submittedName>
</protein>
<dbReference type="GO" id="GO:0016740">
    <property type="term" value="F:transferase activity"/>
    <property type="evidence" value="ECO:0007669"/>
    <property type="project" value="UniProtKB-KW"/>
</dbReference>
<feature type="domain" description="Glycosyltransferase 2-like" evidence="1">
    <location>
        <begin position="6"/>
        <end position="126"/>
    </location>
</feature>
<proteinExistence type="predicted"/>
<dbReference type="AlphaFoldDB" id="A0A0G0LXW4"/>
<dbReference type="Pfam" id="PF00535">
    <property type="entry name" value="Glycos_transf_2"/>
    <property type="match status" value="1"/>
</dbReference>
<organism evidence="2 3">
    <name type="scientific">Candidatus Woesebacteria bacterium GW2011_GWA1_39_12</name>
    <dbReference type="NCBI Taxonomy" id="1618549"/>
    <lineage>
        <taxon>Bacteria</taxon>
        <taxon>Candidatus Woeseibacteriota</taxon>
    </lineage>
</organism>
<gene>
    <name evidence="2" type="ORF">UT23_C0025G0009</name>
</gene>
<dbReference type="Gene3D" id="3.90.550.10">
    <property type="entry name" value="Spore Coat Polysaccharide Biosynthesis Protein SpsA, Chain A"/>
    <property type="match status" value="1"/>
</dbReference>
<dbReference type="SUPFAM" id="SSF53448">
    <property type="entry name" value="Nucleotide-diphospho-sugar transferases"/>
    <property type="match status" value="1"/>
</dbReference>
<reference evidence="2 3" key="1">
    <citation type="journal article" date="2015" name="Nature">
        <title>rRNA introns, odd ribosomes, and small enigmatic genomes across a large radiation of phyla.</title>
        <authorList>
            <person name="Brown C.T."/>
            <person name="Hug L.A."/>
            <person name="Thomas B.C."/>
            <person name="Sharon I."/>
            <person name="Castelle C.J."/>
            <person name="Singh A."/>
            <person name="Wilkins M.J."/>
            <person name="Williams K.H."/>
            <person name="Banfield J.F."/>
        </authorList>
    </citation>
    <scope>NUCLEOTIDE SEQUENCE [LARGE SCALE GENOMIC DNA]</scope>
</reference>
<sequence>MALKISAVIIAQNEEKKIGDCLESVKWVDEVIVIDNESTDKTAAIATKFGAKVVNFRGGTYSTRKNKGAEEAKGEWLLYIDADERVTPELRKEIEDRVLKNPTETVIYAIPRRNIILGRELHHGGWWPDYVKHLIKKDSFNGWKGDLHEEPIFDGELGHLKGALLHIKHDNLSEMVEKTNDWSNIEARLMYEANHPPMNIFRFVSAMFREFWLRMIKQMAFMDGVEGTIYAIYQVYSRFISYAKLWEMQLKDQN</sequence>
<dbReference type="PANTHER" id="PTHR43630">
    <property type="entry name" value="POLY-BETA-1,6-N-ACETYL-D-GLUCOSAMINE SYNTHASE"/>
    <property type="match status" value="1"/>
</dbReference>
<dbReference type="EMBL" id="LBWA01000025">
    <property type="protein sequence ID" value="KKQ96778.1"/>
    <property type="molecule type" value="Genomic_DNA"/>
</dbReference>
<dbReference type="CDD" id="cd02511">
    <property type="entry name" value="Beta4Glucosyltransferase"/>
    <property type="match status" value="1"/>
</dbReference>
<evidence type="ECO:0000313" key="3">
    <source>
        <dbReference type="Proteomes" id="UP000034325"/>
    </source>
</evidence>
<evidence type="ECO:0000313" key="2">
    <source>
        <dbReference type="EMBL" id="KKQ96778.1"/>
    </source>
</evidence>
<accession>A0A0G0LXW4</accession>
<keyword evidence="2" id="KW-0808">Transferase</keyword>
<dbReference type="InterPro" id="IPR029044">
    <property type="entry name" value="Nucleotide-diphossugar_trans"/>
</dbReference>
<dbReference type="InterPro" id="IPR001173">
    <property type="entry name" value="Glyco_trans_2-like"/>
</dbReference>
<name>A0A0G0LXW4_9BACT</name>